<proteinExistence type="predicted"/>
<feature type="compositionally biased region" description="Low complexity" evidence="3">
    <location>
        <begin position="585"/>
        <end position="597"/>
    </location>
</feature>
<dbReference type="SUPFAM" id="SSF52075">
    <property type="entry name" value="Outer arm dynein light chain 1"/>
    <property type="match status" value="1"/>
</dbReference>
<reference evidence="5" key="1">
    <citation type="journal article" date="2020" name="Stud. Mycol.">
        <title>101 Dothideomycetes genomes: a test case for predicting lifestyles and emergence of pathogens.</title>
        <authorList>
            <person name="Haridas S."/>
            <person name="Albert R."/>
            <person name="Binder M."/>
            <person name="Bloem J."/>
            <person name="Labutti K."/>
            <person name="Salamov A."/>
            <person name="Andreopoulos B."/>
            <person name="Baker S."/>
            <person name="Barry K."/>
            <person name="Bills G."/>
            <person name="Bluhm B."/>
            <person name="Cannon C."/>
            <person name="Castanera R."/>
            <person name="Culley D."/>
            <person name="Daum C."/>
            <person name="Ezra D."/>
            <person name="Gonzalez J."/>
            <person name="Henrissat B."/>
            <person name="Kuo A."/>
            <person name="Liang C."/>
            <person name="Lipzen A."/>
            <person name="Lutzoni F."/>
            <person name="Magnuson J."/>
            <person name="Mondo S."/>
            <person name="Nolan M."/>
            <person name="Ohm R."/>
            <person name="Pangilinan J."/>
            <person name="Park H.-J."/>
            <person name="Ramirez L."/>
            <person name="Alfaro M."/>
            <person name="Sun H."/>
            <person name="Tritt A."/>
            <person name="Yoshinaga Y."/>
            <person name="Zwiers L.-H."/>
            <person name="Turgeon B."/>
            <person name="Goodwin S."/>
            <person name="Spatafora J."/>
            <person name="Crous P."/>
            <person name="Grigoriev I."/>
        </authorList>
    </citation>
    <scope>NUCLEOTIDE SEQUENCE</scope>
    <source>
        <strain evidence="5">CBS 262.69</strain>
    </source>
</reference>
<name>A0A6G1HT12_9PEZI</name>
<evidence type="ECO:0000256" key="2">
    <source>
        <dbReference type="ARBA" id="ARBA00022737"/>
    </source>
</evidence>
<organism evidence="5 6">
    <name type="scientific">Trichodelitschia bisporula</name>
    <dbReference type="NCBI Taxonomy" id="703511"/>
    <lineage>
        <taxon>Eukaryota</taxon>
        <taxon>Fungi</taxon>
        <taxon>Dikarya</taxon>
        <taxon>Ascomycota</taxon>
        <taxon>Pezizomycotina</taxon>
        <taxon>Dothideomycetes</taxon>
        <taxon>Dothideomycetes incertae sedis</taxon>
        <taxon>Phaeotrichales</taxon>
        <taxon>Phaeotrichaceae</taxon>
        <taxon>Trichodelitschia</taxon>
    </lineage>
</organism>
<feature type="region of interest" description="Disordered" evidence="3">
    <location>
        <begin position="532"/>
        <end position="621"/>
    </location>
</feature>
<dbReference type="SMART" id="SM00369">
    <property type="entry name" value="LRR_TYP"/>
    <property type="match status" value="2"/>
</dbReference>
<accession>A0A6G1HT12</accession>
<dbReference type="PANTHER" id="PTHR48051">
    <property type="match status" value="1"/>
</dbReference>
<feature type="domain" description="Disease resistance R13L4/SHOC-2-like LRR" evidence="4">
    <location>
        <begin position="93"/>
        <end position="169"/>
    </location>
</feature>
<keyword evidence="6" id="KW-1185">Reference proteome</keyword>
<dbReference type="OrthoDB" id="1394818at2759"/>
<dbReference type="SMART" id="SM00364">
    <property type="entry name" value="LRR_BAC"/>
    <property type="match status" value="3"/>
</dbReference>
<dbReference type="InterPro" id="IPR055414">
    <property type="entry name" value="LRR_R13L4/SHOC2-like"/>
</dbReference>
<gene>
    <name evidence="5" type="ORF">EJ06DRAFT_68924</name>
</gene>
<evidence type="ECO:0000313" key="6">
    <source>
        <dbReference type="Proteomes" id="UP000799640"/>
    </source>
</evidence>
<dbReference type="GO" id="GO:0005737">
    <property type="term" value="C:cytoplasm"/>
    <property type="evidence" value="ECO:0007669"/>
    <property type="project" value="TreeGrafter"/>
</dbReference>
<evidence type="ECO:0000313" key="5">
    <source>
        <dbReference type="EMBL" id="KAF2399051.1"/>
    </source>
</evidence>
<feature type="compositionally biased region" description="Polar residues" evidence="3">
    <location>
        <begin position="281"/>
        <end position="293"/>
    </location>
</feature>
<evidence type="ECO:0000256" key="1">
    <source>
        <dbReference type="ARBA" id="ARBA00022614"/>
    </source>
</evidence>
<dbReference type="InterPro" id="IPR032675">
    <property type="entry name" value="LRR_dom_sf"/>
</dbReference>
<protein>
    <recommendedName>
        <fullName evidence="4">Disease resistance R13L4/SHOC-2-like LRR domain-containing protein</fullName>
    </recommendedName>
</protein>
<keyword evidence="2" id="KW-0677">Repeat</keyword>
<feature type="region of interest" description="Disordered" evidence="3">
    <location>
        <begin position="808"/>
        <end position="833"/>
    </location>
</feature>
<feature type="compositionally biased region" description="Basic and acidic residues" evidence="3">
    <location>
        <begin position="308"/>
        <end position="320"/>
    </location>
</feature>
<feature type="region of interest" description="Disordered" evidence="3">
    <location>
        <begin position="219"/>
        <end position="332"/>
    </location>
</feature>
<dbReference type="Gene3D" id="3.80.10.10">
    <property type="entry name" value="Ribonuclease Inhibitor"/>
    <property type="match status" value="1"/>
</dbReference>
<feature type="compositionally biased region" description="Polar residues" evidence="3">
    <location>
        <begin position="824"/>
        <end position="833"/>
    </location>
</feature>
<keyword evidence="1" id="KW-0433">Leucine-rich repeat</keyword>
<dbReference type="InterPro" id="IPR050216">
    <property type="entry name" value="LRR_domain-containing"/>
</dbReference>
<evidence type="ECO:0000259" key="4">
    <source>
        <dbReference type="Pfam" id="PF23598"/>
    </source>
</evidence>
<dbReference type="Proteomes" id="UP000799640">
    <property type="component" value="Unassembled WGS sequence"/>
</dbReference>
<sequence length="883" mass="97372">MVDDSMGGRQPSDADVISLAREAFEASRKVLRQAGDGSASSEMQQPGITVDLGHKNIARLPDEVIDIIKDEIERLAIAHNMLFSFPPRLAECKRLRYLNVRYNALTELPKPVLELASLEILDISRNRLRTLPREIRKLTSLKVLAIQRNEIEKLPLSLGEMSSLRVLKFADNPLTFPPREVYTMARDLPPTATSGEREAHVTSKVKKFLKQQALAAAASNRQRLQFESDSEMSEGTAETPRPPKPNGRFPVRPSVSGSDAFGMLSRSPESPPPIPIRSHARMTSSQNSFSSIRRPTLLSPPDAGLNGMDRKIDTEDRETNLRPNPKRHGMITPRVSEAPVKGFPLVRTPPGVSSMDFARSPPASGTVTPATSPPYGTIAYEQRYPVKGLIEAARGVYTALVHFSQNLERLGYNVESAEQGRAFSQLTSLLRAAFRTAEALNGLESRRASTPVAGSTMRVMKKHLHEYLRDTQAVARYVAQHTWLFCVPATHDSYRSLMWDLQRVNWEAMITNVSLATAKRAHRTETGAFVTPRAPRRSVRAASALRPRPEFQPPAPTPLTGIRNTQPSPDILPTNSPQYLAALKSGPSTVSSGTSTPQYPGYPRRTPRTKTSQGQITQGWQSQHNQLLGRRLEDVQAEMSESAYEPIYQSLREVELRCREGLERIKAHFLGQRQELAKGYRNDSDARRVVILQELVSRAEALIRSSNHLSEFLDDLRDNAWAAGPQLNQVFKQLTEEWSSFIEVSKTLGSSQTLGDIKALMKHIHIAVKEASVRITNSPWAAGDASKAPSVREVPFSPSASSFISSLSGSMSGNLPPPHMPHNKQGSLGSVPSTPLGAALGPAALATLPNSQAVRSNAQAGVGGKMNVFERAERLLTSQQRRY</sequence>
<feature type="compositionally biased region" description="Polar residues" evidence="3">
    <location>
        <begin position="562"/>
        <end position="578"/>
    </location>
</feature>
<evidence type="ECO:0000256" key="3">
    <source>
        <dbReference type="SAM" id="MobiDB-lite"/>
    </source>
</evidence>
<dbReference type="InterPro" id="IPR003591">
    <property type="entry name" value="Leu-rich_rpt_typical-subtyp"/>
</dbReference>
<dbReference type="PANTHER" id="PTHR48051:SF46">
    <property type="entry name" value="LEUCINE RICH REPEAT-CONTAINING DOMAIN PROTEIN"/>
    <property type="match status" value="1"/>
</dbReference>
<dbReference type="AlphaFoldDB" id="A0A6G1HT12"/>
<feature type="compositionally biased region" description="Polar residues" evidence="3">
    <location>
        <begin position="609"/>
        <end position="621"/>
    </location>
</feature>
<dbReference type="EMBL" id="ML996698">
    <property type="protein sequence ID" value="KAF2399051.1"/>
    <property type="molecule type" value="Genomic_DNA"/>
</dbReference>
<dbReference type="Pfam" id="PF23598">
    <property type="entry name" value="LRR_14"/>
    <property type="match status" value="1"/>
</dbReference>